<feature type="compositionally biased region" description="Polar residues" evidence="2">
    <location>
        <begin position="819"/>
        <end position="829"/>
    </location>
</feature>
<keyword evidence="1" id="KW-0175">Coiled coil</keyword>
<dbReference type="GO" id="GO:0005737">
    <property type="term" value="C:cytoplasm"/>
    <property type="evidence" value="ECO:0007669"/>
    <property type="project" value="TreeGrafter"/>
</dbReference>
<evidence type="ECO:0000313" key="3">
    <source>
        <dbReference type="EMBL" id="KAE9011080.1"/>
    </source>
</evidence>
<name>A0A6A3KVY6_9STRA</name>
<feature type="region of interest" description="Disordered" evidence="2">
    <location>
        <begin position="815"/>
        <end position="836"/>
    </location>
</feature>
<dbReference type="SUPFAM" id="SSF47473">
    <property type="entry name" value="EF-hand"/>
    <property type="match status" value="1"/>
</dbReference>
<dbReference type="PANTHER" id="PTHR16306:SF1">
    <property type="entry name" value="CHROMOSOME UNDETERMINED SCAFFOLD_7, WHOLE GENOME SHOTGUN SEQUENCE"/>
    <property type="match status" value="1"/>
</dbReference>
<dbReference type="Proteomes" id="UP000460718">
    <property type="component" value="Unassembled WGS sequence"/>
</dbReference>
<reference evidence="3 4" key="1">
    <citation type="submission" date="2018-09" db="EMBL/GenBank/DDBJ databases">
        <title>Genomic investigation of the strawberry pathogen Phytophthora fragariae indicates pathogenicity is determined by transcriptional variation in three key races.</title>
        <authorList>
            <person name="Adams T.M."/>
            <person name="Armitage A.D."/>
            <person name="Sobczyk M.K."/>
            <person name="Bates H.J."/>
            <person name="Dunwell J.M."/>
            <person name="Nellist C.F."/>
            <person name="Harrison R.J."/>
        </authorList>
    </citation>
    <scope>NUCLEOTIDE SEQUENCE [LARGE SCALE GENOMIC DNA]</scope>
    <source>
        <strain evidence="3 4">SCRP245</strain>
    </source>
</reference>
<evidence type="ECO:0000256" key="2">
    <source>
        <dbReference type="SAM" id="MobiDB-lite"/>
    </source>
</evidence>
<dbReference type="SUPFAM" id="SSF52047">
    <property type="entry name" value="RNI-like"/>
    <property type="match status" value="1"/>
</dbReference>
<evidence type="ECO:0000313" key="4">
    <source>
        <dbReference type="Proteomes" id="UP000460718"/>
    </source>
</evidence>
<feature type="region of interest" description="Disordered" evidence="2">
    <location>
        <begin position="462"/>
        <end position="489"/>
    </location>
</feature>
<sequence length="836" mass="92901">MESQVLQNSCVDLSTSNDNEENSSTSSSGNSTAMTAIEELKEMYTADPNAERVSLRGRHLTQEDAEAVFTFLQKHFPRLRHLDLRDNNLHELPQDFGARLPKLVALNLLNNSFRFRNGALRTLGETLQHCPCLKSLSLSLSSPAEEQVLLAMLPRLRILNGTPLPSTRNDSEGNPASPTMQELQQFCASPSVKVLVTSSTTPTQQKNLPSVDPEVATVAPKSSVVGPRRSVKNSIRPTELPTSISDDRTDWCKLLKVNRSQVSKGSTSTSAVRSDSTSSSVVSTKTFLQQLKAVVKAFHECDSLGKTSSGSKTKLFAQLDRHVELLAQQLKRQEPEDGKTELSEAMLQTRWSLLEVCAMFGSQKVTQADAGLGNGFGMLLAMQKQLLAAMQAQQRNVQAQIQDQPATTEESPAQNQQQLKLLLDVAEGLESDLEAVQLQLQQETARREQVEQENFELKRVRSGGKGNLKTGNLRPTVTRSASTTDNLGTANPQAFRRIRRCNSEHAGFVNSNSDAIEDIRAPEVPTSTSTQNTAPPATVSVRNLSLKQLVDLINCVYASKTKYDARATTAGAPRETMEQHLYTYLNTRFGLPKLIVDYASAVWKAAEHFAHRENDAAVVVALLRNRLDEGFLEIKRKLQSALVELLRAFFSAKYPKKQGKAIAALVQSRLDGLLHEEEWRNLLTYLYEPQDSATLKRLVQQKAEKYQAAQTQRKKLATNEKPNLSLLFVDFEQVLYSYQLQGRLELLDGFRRAFEELDIERVGVINRPRFVTLARRLAPTKPESAVTTLLETLDPFNHDVITFSDAANALLPDIRRVNAKTNPTSTPQPKSKKNAM</sequence>
<dbReference type="InterPro" id="IPR011992">
    <property type="entry name" value="EF-hand-dom_pair"/>
</dbReference>
<dbReference type="InterPro" id="IPR001611">
    <property type="entry name" value="Leu-rich_rpt"/>
</dbReference>
<dbReference type="InterPro" id="IPR032675">
    <property type="entry name" value="LRR_dom_sf"/>
</dbReference>
<organism evidence="3 4">
    <name type="scientific">Phytophthora fragariae</name>
    <dbReference type="NCBI Taxonomy" id="53985"/>
    <lineage>
        <taxon>Eukaryota</taxon>
        <taxon>Sar</taxon>
        <taxon>Stramenopiles</taxon>
        <taxon>Oomycota</taxon>
        <taxon>Peronosporomycetes</taxon>
        <taxon>Peronosporales</taxon>
        <taxon>Peronosporaceae</taxon>
        <taxon>Phytophthora</taxon>
    </lineage>
</organism>
<feature type="compositionally biased region" description="Low complexity" evidence="2">
    <location>
        <begin position="14"/>
        <end position="32"/>
    </location>
</feature>
<feature type="compositionally biased region" description="Polar residues" evidence="2">
    <location>
        <begin position="469"/>
        <end position="489"/>
    </location>
</feature>
<feature type="compositionally biased region" description="Polar residues" evidence="2">
    <location>
        <begin position="163"/>
        <end position="180"/>
    </location>
</feature>
<dbReference type="PROSITE" id="PS51450">
    <property type="entry name" value="LRR"/>
    <property type="match status" value="1"/>
</dbReference>
<dbReference type="AlphaFoldDB" id="A0A6A3KVY6"/>
<dbReference type="Gene3D" id="3.80.10.10">
    <property type="entry name" value="Ribonuclease Inhibitor"/>
    <property type="match status" value="1"/>
</dbReference>
<dbReference type="EMBL" id="QXFW01000476">
    <property type="protein sequence ID" value="KAE9011080.1"/>
    <property type="molecule type" value="Genomic_DNA"/>
</dbReference>
<evidence type="ECO:0000256" key="1">
    <source>
        <dbReference type="SAM" id="Coils"/>
    </source>
</evidence>
<dbReference type="PANTHER" id="PTHR16306">
    <property type="entry name" value="TRANSLIN-ASSOCIATED FACTOR X-INTERACTING PROTEIN 1"/>
    <property type="match status" value="1"/>
</dbReference>
<comment type="caution">
    <text evidence="3">The sequence shown here is derived from an EMBL/GenBank/DDBJ whole genome shotgun (WGS) entry which is preliminary data.</text>
</comment>
<gene>
    <name evidence="3" type="ORF">PF011_g9522</name>
</gene>
<proteinExistence type="predicted"/>
<feature type="coiled-coil region" evidence="1">
    <location>
        <begin position="419"/>
        <end position="460"/>
    </location>
</feature>
<feature type="region of interest" description="Disordered" evidence="2">
    <location>
        <begin position="161"/>
        <end position="180"/>
    </location>
</feature>
<feature type="region of interest" description="Disordered" evidence="2">
    <location>
        <begin position="13"/>
        <end position="32"/>
    </location>
</feature>
<accession>A0A6A3KVY6</accession>
<evidence type="ECO:0008006" key="5">
    <source>
        <dbReference type="Google" id="ProtNLM"/>
    </source>
</evidence>
<protein>
    <recommendedName>
        <fullName evidence="5">EF-hand domain-containing protein</fullName>
    </recommendedName>
</protein>